<feature type="domain" description="CARD" evidence="9">
    <location>
        <begin position="1"/>
        <end position="93"/>
    </location>
</feature>
<evidence type="ECO:0000256" key="5">
    <source>
        <dbReference type="ARBA" id="ARBA00022807"/>
    </source>
</evidence>
<dbReference type="InterPro" id="IPR011029">
    <property type="entry name" value="DEATH-like_dom_sf"/>
</dbReference>
<keyword evidence="11" id="KW-1185">Reference proteome</keyword>
<keyword evidence="5" id="KW-0788">Thiol protease</keyword>
<dbReference type="PANTHER" id="PTHR47901:SF8">
    <property type="entry name" value="CASPASE-3"/>
    <property type="match status" value="1"/>
</dbReference>
<proteinExistence type="inferred from homology"/>
<dbReference type="GO" id="GO:0004197">
    <property type="term" value="F:cysteine-type endopeptidase activity"/>
    <property type="evidence" value="ECO:0007669"/>
    <property type="project" value="InterPro"/>
</dbReference>
<dbReference type="CDD" id="cd01671">
    <property type="entry name" value="CARD"/>
    <property type="match status" value="1"/>
</dbReference>
<keyword evidence="3" id="KW-0053">Apoptosis</keyword>
<evidence type="ECO:0000256" key="7">
    <source>
        <dbReference type="SAM" id="MobiDB-lite"/>
    </source>
</evidence>
<dbReference type="SMART" id="SM00114">
    <property type="entry name" value="CARD"/>
    <property type="match status" value="1"/>
</dbReference>
<dbReference type="Pfam" id="PF00619">
    <property type="entry name" value="CARD"/>
    <property type="match status" value="1"/>
</dbReference>
<organism evidence="10 11">
    <name type="scientific">Plakobranchus ocellatus</name>
    <dbReference type="NCBI Taxonomy" id="259542"/>
    <lineage>
        <taxon>Eukaryota</taxon>
        <taxon>Metazoa</taxon>
        <taxon>Spiralia</taxon>
        <taxon>Lophotrochozoa</taxon>
        <taxon>Mollusca</taxon>
        <taxon>Gastropoda</taxon>
        <taxon>Heterobranchia</taxon>
        <taxon>Euthyneura</taxon>
        <taxon>Panpulmonata</taxon>
        <taxon>Sacoglossa</taxon>
        <taxon>Placobranchoidea</taxon>
        <taxon>Plakobranchidae</taxon>
        <taxon>Plakobranchus</taxon>
    </lineage>
</organism>
<dbReference type="InterPro" id="IPR001315">
    <property type="entry name" value="CARD"/>
</dbReference>
<dbReference type="Gene3D" id="3.40.50.1460">
    <property type="match status" value="1"/>
</dbReference>
<evidence type="ECO:0000256" key="1">
    <source>
        <dbReference type="ARBA" id="ARBA00010134"/>
    </source>
</evidence>
<dbReference type="GO" id="GO:0042981">
    <property type="term" value="P:regulation of apoptotic process"/>
    <property type="evidence" value="ECO:0007669"/>
    <property type="project" value="InterPro"/>
</dbReference>
<evidence type="ECO:0000313" key="11">
    <source>
        <dbReference type="Proteomes" id="UP000735302"/>
    </source>
</evidence>
<keyword evidence="6" id="KW-0865">Zymogen</keyword>
<dbReference type="Gene3D" id="1.10.533.10">
    <property type="entry name" value="Death Domain, Fas"/>
    <property type="match status" value="1"/>
</dbReference>
<keyword evidence="4" id="KW-0378">Hydrolase</keyword>
<evidence type="ECO:0000256" key="6">
    <source>
        <dbReference type="ARBA" id="ARBA00023145"/>
    </source>
</evidence>
<dbReference type="GO" id="GO:0006508">
    <property type="term" value="P:proteolysis"/>
    <property type="evidence" value="ECO:0007669"/>
    <property type="project" value="UniProtKB-KW"/>
</dbReference>
<dbReference type="SUPFAM" id="SSF47986">
    <property type="entry name" value="DEATH domain"/>
    <property type="match status" value="1"/>
</dbReference>
<dbReference type="Proteomes" id="UP000735302">
    <property type="component" value="Unassembled WGS sequence"/>
</dbReference>
<dbReference type="PANTHER" id="PTHR47901">
    <property type="entry name" value="CASPASE RECRUITMENT DOMAIN-CONTAINING PROTEIN 18"/>
    <property type="match status" value="1"/>
</dbReference>
<dbReference type="InterPro" id="IPR015917">
    <property type="entry name" value="Pept_C14A"/>
</dbReference>
<evidence type="ECO:0000256" key="3">
    <source>
        <dbReference type="ARBA" id="ARBA00022703"/>
    </source>
</evidence>
<gene>
    <name evidence="10" type="ORF">PoB_005293000</name>
</gene>
<feature type="region of interest" description="Disordered" evidence="7">
    <location>
        <begin position="95"/>
        <end position="123"/>
    </location>
</feature>
<evidence type="ECO:0000256" key="2">
    <source>
        <dbReference type="ARBA" id="ARBA00022670"/>
    </source>
</evidence>
<sequence>MDQVHQNLLTENRVSLRRLISKGVIPVLEYLESKTIITEDMKENVEYENKTPGHRAMALIDLVKSRGKNAFQVLYDALLHAELYEAADILKPDQAPHGPPYQALAPPGRSSSSGQGECDELSDDEPLPDYWPLLEQECDTFVPVKTIQDCTKSTQYLKKLYDDSLILEDNYYSMRHKKRGFCLILNNQNFKHLEERKGTDRDATDLNHLFRQLGYDTYVKKNQTSKLCSGTVPDTPYIVYRSHQR</sequence>
<dbReference type="InterPro" id="IPR029030">
    <property type="entry name" value="Caspase-like_dom_sf"/>
</dbReference>
<keyword evidence="2" id="KW-0645">Protease</keyword>
<name>A0AAV4C187_9GAST</name>
<dbReference type="InterPro" id="IPR001309">
    <property type="entry name" value="Pept_C14_p20"/>
</dbReference>
<dbReference type="AlphaFoldDB" id="A0AAV4C187"/>
<dbReference type="GO" id="GO:0006915">
    <property type="term" value="P:apoptotic process"/>
    <property type="evidence" value="ECO:0007669"/>
    <property type="project" value="UniProtKB-KW"/>
</dbReference>
<evidence type="ECO:0000313" key="10">
    <source>
        <dbReference type="EMBL" id="GFO26425.1"/>
    </source>
</evidence>
<dbReference type="Pfam" id="PF00656">
    <property type="entry name" value="Peptidase_C14"/>
    <property type="match status" value="1"/>
</dbReference>
<evidence type="ECO:0000259" key="9">
    <source>
        <dbReference type="PROSITE" id="PS50209"/>
    </source>
</evidence>
<accession>A0AAV4C187</accession>
<feature type="domain" description="Caspase family p20" evidence="8">
    <location>
        <begin position="178"/>
        <end position="226"/>
    </location>
</feature>
<dbReference type="PRINTS" id="PR00376">
    <property type="entry name" value="IL1BCENZYME"/>
</dbReference>
<dbReference type="InterPro" id="IPR002398">
    <property type="entry name" value="Pept_C14"/>
</dbReference>
<dbReference type="EMBL" id="BLXT01005830">
    <property type="protein sequence ID" value="GFO26425.1"/>
    <property type="molecule type" value="Genomic_DNA"/>
</dbReference>
<dbReference type="PROSITE" id="PS50209">
    <property type="entry name" value="CARD"/>
    <property type="match status" value="1"/>
</dbReference>
<evidence type="ECO:0000259" key="8">
    <source>
        <dbReference type="PROSITE" id="PS50208"/>
    </source>
</evidence>
<evidence type="ECO:0000256" key="4">
    <source>
        <dbReference type="ARBA" id="ARBA00022801"/>
    </source>
</evidence>
<protein>
    <submittedName>
        <fullName evidence="10">Caspase</fullName>
    </submittedName>
</protein>
<dbReference type="PROSITE" id="PS50208">
    <property type="entry name" value="CASPASE_P20"/>
    <property type="match status" value="1"/>
</dbReference>
<reference evidence="10 11" key="1">
    <citation type="journal article" date="2021" name="Elife">
        <title>Chloroplast acquisition without the gene transfer in kleptoplastic sea slugs, Plakobranchus ocellatus.</title>
        <authorList>
            <person name="Maeda T."/>
            <person name="Takahashi S."/>
            <person name="Yoshida T."/>
            <person name="Shimamura S."/>
            <person name="Takaki Y."/>
            <person name="Nagai Y."/>
            <person name="Toyoda A."/>
            <person name="Suzuki Y."/>
            <person name="Arimoto A."/>
            <person name="Ishii H."/>
            <person name="Satoh N."/>
            <person name="Nishiyama T."/>
            <person name="Hasebe M."/>
            <person name="Maruyama T."/>
            <person name="Minagawa J."/>
            <person name="Obokata J."/>
            <person name="Shigenobu S."/>
        </authorList>
    </citation>
    <scope>NUCLEOTIDE SEQUENCE [LARGE SCALE GENOMIC DNA]</scope>
</reference>
<dbReference type="InterPro" id="IPR011600">
    <property type="entry name" value="Pept_C14_caspase"/>
</dbReference>
<comment type="caution">
    <text evidence="10">The sequence shown here is derived from an EMBL/GenBank/DDBJ whole genome shotgun (WGS) entry which is preliminary data.</text>
</comment>
<dbReference type="SUPFAM" id="SSF52129">
    <property type="entry name" value="Caspase-like"/>
    <property type="match status" value="1"/>
</dbReference>
<comment type="similarity">
    <text evidence="1">Belongs to the peptidase C14A family.</text>
</comment>